<proteinExistence type="predicted"/>
<organism evidence="1">
    <name type="scientific">Guillardia theta (strain CCMP2712)</name>
    <name type="common">Cryptophyte</name>
    <dbReference type="NCBI Taxonomy" id="905079"/>
    <lineage>
        <taxon>Eukaryota</taxon>
        <taxon>Cryptophyceae</taxon>
        <taxon>Pyrenomonadales</taxon>
        <taxon>Geminigeraceae</taxon>
        <taxon>Guillardia</taxon>
    </lineage>
</organism>
<dbReference type="HOGENOM" id="CLU_126834_0_0_1"/>
<dbReference type="RefSeq" id="XP_005830346.1">
    <property type="nucleotide sequence ID" value="XM_005830289.1"/>
</dbReference>
<dbReference type="OrthoDB" id="19861at2759"/>
<reference evidence="2" key="3">
    <citation type="submission" date="2015-06" db="UniProtKB">
        <authorList>
            <consortium name="EnsemblProtists"/>
        </authorList>
    </citation>
    <scope>IDENTIFICATION</scope>
</reference>
<feature type="non-terminal residue" evidence="1">
    <location>
        <position position="1"/>
    </location>
</feature>
<evidence type="ECO:0000313" key="2">
    <source>
        <dbReference type="EnsemblProtists" id="EKX43366"/>
    </source>
</evidence>
<reference evidence="3" key="2">
    <citation type="submission" date="2012-11" db="EMBL/GenBank/DDBJ databases">
        <authorList>
            <person name="Kuo A."/>
            <person name="Curtis B.A."/>
            <person name="Tanifuji G."/>
            <person name="Burki F."/>
            <person name="Gruber A."/>
            <person name="Irimia M."/>
            <person name="Maruyama S."/>
            <person name="Arias M.C."/>
            <person name="Ball S.G."/>
            <person name="Gile G.H."/>
            <person name="Hirakawa Y."/>
            <person name="Hopkins J.F."/>
            <person name="Rensing S.A."/>
            <person name="Schmutz J."/>
            <person name="Symeonidi A."/>
            <person name="Elias M."/>
            <person name="Eveleigh R.J."/>
            <person name="Herman E.K."/>
            <person name="Klute M.J."/>
            <person name="Nakayama T."/>
            <person name="Obornik M."/>
            <person name="Reyes-Prieto A."/>
            <person name="Armbrust E.V."/>
            <person name="Aves S.J."/>
            <person name="Beiko R.G."/>
            <person name="Coutinho P."/>
            <person name="Dacks J.B."/>
            <person name="Durnford D.G."/>
            <person name="Fast N.M."/>
            <person name="Green B.R."/>
            <person name="Grisdale C."/>
            <person name="Hempe F."/>
            <person name="Henrissat B."/>
            <person name="Hoppner M.P."/>
            <person name="Ishida K.-I."/>
            <person name="Kim E."/>
            <person name="Koreny L."/>
            <person name="Kroth P.G."/>
            <person name="Liu Y."/>
            <person name="Malik S.-B."/>
            <person name="Maier U.G."/>
            <person name="McRose D."/>
            <person name="Mock T."/>
            <person name="Neilson J.A."/>
            <person name="Onodera N.T."/>
            <person name="Poole A.M."/>
            <person name="Pritham E.J."/>
            <person name="Richards T.A."/>
            <person name="Rocap G."/>
            <person name="Roy S.W."/>
            <person name="Sarai C."/>
            <person name="Schaack S."/>
            <person name="Shirato S."/>
            <person name="Slamovits C.H."/>
            <person name="Spencer D.F."/>
            <person name="Suzuki S."/>
            <person name="Worden A.Z."/>
            <person name="Zauner S."/>
            <person name="Barry K."/>
            <person name="Bell C."/>
            <person name="Bharti A.K."/>
            <person name="Crow J.A."/>
            <person name="Grimwood J."/>
            <person name="Kramer R."/>
            <person name="Lindquist E."/>
            <person name="Lucas S."/>
            <person name="Salamov A."/>
            <person name="McFadden G.I."/>
            <person name="Lane C.E."/>
            <person name="Keeling P.J."/>
            <person name="Gray M.W."/>
            <person name="Grigoriev I.V."/>
            <person name="Archibald J.M."/>
        </authorList>
    </citation>
    <scope>NUCLEOTIDE SEQUENCE</scope>
    <source>
        <strain evidence="3">CCMP2712</strain>
    </source>
</reference>
<accession>L1J4E4</accession>
<sequence length="158" mass="17933">VHGSEKLKLKESQPYIEFASSIGDLEEWVIMPDAYCKPKASNFPCMDAMLLSASGVLYMFQMTRAGKHPIKVDSLLNILNALRAKNKFERQLFVFVVPSGHEEMPCWGRDQGFTSQGVKASQEQESQIRGVTQYIMMLSKEDAMRRPKGWMTVTPPRT</sequence>
<evidence type="ECO:0000313" key="1">
    <source>
        <dbReference type="EMBL" id="EKX43366.1"/>
    </source>
</evidence>
<dbReference type="Proteomes" id="UP000011087">
    <property type="component" value="Unassembled WGS sequence"/>
</dbReference>
<dbReference type="KEGG" id="gtt:GUITHDRAFT_153340"/>
<dbReference type="GeneID" id="17299884"/>
<dbReference type="EnsemblProtists" id="EKX43366">
    <property type="protein sequence ID" value="EKX43366"/>
    <property type="gene ID" value="GUITHDRAFT_153340"/>
</dbReference>
<name>L1J4E4_GUITC</name>
<reference evidence="1 3" key="1">
    <citation type="journal article" date="2012" name="Nature">
        <title>Algal genomes reveal evolutionary mosaicism and the fate of nucleomorphs.</title>
        <authorList>
            <consortium name="DOE Joint Genome Institute"/>
            <person name="Curtis B.A."/>
            <person name="Tanifuji G."/>
            <person name="Burki F."/>
            <person name="Gruber A."/>
            <person name="Irimia M."/>
            <person name="Maruyama S."/>
            <person name="Arias M.C."/>
            <person name="Ball S.G."/>
            <person name="Gile G.H."/>
            <person name="Hirakawa Y."/>
            <person name="Hopkins J.F."/>
            <person name="Kuo A."/>
            <person name="Rensing S.A."/>
            <person name="Schmutz J."/>
            <person name="Symeonidi A."/>
            <person name="Elias M."/>
            <person name="Eveleigh R.J."/>
            <person name="Herman E.K."/>
            <person name="Klute M.J."/>
            <person name="Nakayama T."/>
            <person name="Obornik M."/>
            <person name="Reyes-Prieto A."/>
            <person name="Armbrust E.V."/>
            <person name="Aves S.J."/>
            <person name="Beiko R.G."/>
            <person name="Coutinho P."/>
            <person name="Dacks J.B."/>
            <person name="Durnford D.G."/>
            <person name="Fast N.M."/>
            <person name="Green B.R."/>
            <person name="Grisdale C.J."/>
            <person name="Hempel F."/>
            <person name="Henrissat B."/>
            <person name="Hoppner M.P."/>
            <person name="Ishida K."/>
            <person name="Kim E."/>
            <person name="Koreny L."/>
            <person name="Kroth P.G."/>
            <person name="Liu Y."/>
            <person name="Malik S.B."/>
            <person name="Maier U.G."/>
            <person name="McRose D."/>
            <person name="Mock T."/>
            <person name="Neilson J.A."/>
            <person name="Onodera N.T."/>
            <person name="Poole A.M."/>
            <person name="Pritham E.J."/>
            <person name="Richards T.A."/>
            <person name="Rocap G."/>
            <person name="Roy S.W."/>
            <person name="Sarai C."/>
            <person name="Schaack S."/>
            <person name="Shirato S."/>
            <person name="Slamovits C.H."/>
            <person name="Spencer D.F."/>
            <person name="Suzuki S."/>
            <person name="Worden A.Z."/>
            <person name="Zauner S."/>
            <person name="Barry K."/>
            <person name="Bell C."/>
            <person name="Bharti A.K."/>
            <person name="Crow J.A."/>
            <person name="Grimwood J."/>
            <person name="Kramer R."/>
            <person name="Lindquist E."/>
            <person name="Lucas S."/>
            <person name="Salamov A."/>
            <person name="McFadden G.I."/>
            <person name="Lane C.E."/>
            <person name="Keeling P.J."/>
            <person name="Gray M.W."/>
            <person name="Grigoriev I.V."/>
            <person name="Archibald J.M."/>
        </authorList>
    </citation>
    <scope>NUCLEOTIDE SEQUENCE</scope>
    <source>
        <strain evidence="1 3">CCMP2712</strain>
    </source>
</reference>
<dbReference type="EMBL" id="JH993011">
    <property type="protein sequence ID" value="EKX43366.1"/>
    <property type="molecule type" value="Genomic_DNA"/>
</dbReference>
<protein>
    <submittedName>
        <fullName evidence="1 2">Uncharacterized protein</fullName>
    </submittedName>
</protein>
<dbReference type="AlphaFoldDB" id="L1J4E4"/>
<dbReference type="PaxDb" id="55529-EKX43366"/>
<keyword evidence="3" id="KW-1185">Reference proteome</keyword>
<gene>
    <name evidence="1" type="ORF">GUITHDRAFT_153340</name>
</gene>
<evidence type="ECO:0000313" key="3">
    <source>
        <dbReference type="Proteomes" id="UP000011087"/>
    </source>
</evidence>